<dbReference type="HAMAP" id="MF_01318_B">
    <property type="entry name" value="Ribosomal_uL1_B"/>
    <property type="match status" value="1"/>
</dbReference>
<keyword evidence="4 6" id="KW-0689">Ribosomal protein</keyword>
<dbReference type="InterPro" id="IPR016095">
    <property type="entry name" value="Ribosomal_uL1_3-a/b-sand"/>
</dbReference>
<dbReference type="AlphaFoldDB" id="A0AAD5H2D4"/>
<evidence type="ECO:0000256" key="3">
    <source>
        <dbReference type="ARBA" id="ARBA00022884"/>
    </source>
</evidence>
<proteinExistence type="inferred from homology"/>
<dbReference type="CDD" id="cd00403">
    <property type="entry name" value="Ribosomal_L1"/>
    <property type="match status" value="1"/>
</dbReference>
<organism evidence="8 9">
    <name type="scientific">Chlorella ohadii</name>
    <dbReference type="NCBI Taxonomy" id="2649997"/>
    <lineage>
        <taxon>Eukaryota</taxon>
        <taxon>Viridiplantae</taxon>
        <taxon>Chlorophyta</taxon>
        <taxon>core chlorophytes</taxon>
        <taxon>Trebouxiophyceae</taxon>
        <taxon>Chlorellales</taxon>
        <taxon>Chlorellaceae</taxon>
        <taxon>Chlorella clade</taxon>
        <taxon>Chlorella</taxon>
    </lineage>
</organism>
<dbReference type="InterPro" id="IPR023674">
    <property type="entry name" value="Ribosomal_uL1-like"/>
</dbReference>
<evidence type="ECO:0000313" key="9">
    <source>
        <dbReference type="Proteomes" id="UP001205105"/>
    </source>
</evidence>
<dbReference type="SUPFAM" id="SSF56808">
    <property type="entry name" value="Ribosomal protein L1"/>
    <property type="match status" value="1"/>
</dbReference>
<sequence length="346" mass="35055">MLSRGVQSTAWLSQLRGVQAVWRQAASYSAEASASGAAADAAPSSSPAEPTQAQPAETAAAEAAAAQAATVSAADAAAAAAAAEAAAPVWAAHTGVKTLDGLPMPSWIVAVPKPKRSPMGLQEAIKAVQAEARAKFDESVELHMCLGIDPRRGDQMVRGAATLPHGTGRSVRVCVFAKDDAAQQARDAGAEVVGDEDLIARILESGGGGLQFDKAIATPEMMPKLSKIARILGPRGLMPNPKMGTVTSNVAAAIKTMKQGRVEFRADKGGVVHAGVGKCSFKAGSLYDNAGAFAAAILAARPKGVKGGTISGYLLSASLCSSMGPGIPLNVASLVHAAQTTRKAEA</sequence>
<comment type="similarity">
    <text evidence="1 6">Belongs to the universal ribosomal protein uL1 family.</text>
</comment>
<dbReference type="PROSITE" id="PS01199">
    <property type="entry name" value="RIBOSOMAL_L1"/>
    <property type="match status" value="1"/>
</dbReference>
<dbReference type="Proteomes" id="UP001205105">
    <property type="component" value="Unassembled WGS sequence"/>
</dbReference>
<name>A0AAD5H2D4_9CHLO</name>
<evidence type="ECO:0000256" key="6">
    <source>
        <dbReference type="RuleBase" id="RU000659"/>
    </source>
</evidence>
<keyword evidence="2" id="KW-0699">rRNA-binding</keyword>
<feature type="region of interest" description="Disordered" evidence="7">
    <location>
        <begin position="39"/>
        <end position="58"/>
    </location>
</feature>
<evidence type="ECO:0000256" key="1">
    <source>
        <dbReference type="ARBA" id="ARBA00010531"/>
    </source>
</evidence>
<dbReference type="GO" id="GO:0006412">
    <property type="term" value="P:translation"/>
    <property type="evidence" value="ECO:0007669"/>
    <property type="project" value="InterPro"/>
</dbReference>
<keyword evidence="9" id="KW-1185">Reference proteome</keyword>
<dbReference type="NCBIfam" id="TIGR01169">
    <property type="entry name" value="rplA_bact"/>
    <property type="match status" value="1"/>
</dbReference>
<keyword evidence="5 6" id="KW-0687">Ribonucleoprotein</keyword>
<keyword evidence="3" id="KW-0694">RNA-binding</keyword>
<evidence type="ECO:0000256" key="2">
    <source>
        <dbReference type="ARBA" id="ARBA00022730"/>
    </source>
</evidence>
<dbReference type="InterPro" id="IPR005878">
    <property type="entry name" value="Ribosom_uL1_bac-type"/>
</dbReference>
<dbReference type="GO" id="GO:0003735">
    <property type="term" value="F:structural constituent of ribosome"/>
    <property type="evidence" value="ECO:0007669"/>
    <property type="project" value="InterPro"/>
</dbReference>
<dbReference type="EMBL" id="JADXDR010000061">
    <property type="protein sequence ID" value="KAI7841654.1"/>
    <property type="molecule type" value="Genomic_DNA"/>
</dbReference>
<evidence type="ECO:0000256" key="4">
    <source>
        <dbReference type="ARBA" id="ARBA00022980"/>
    </source>
</evidence>
<dbReference type="Gene3D" id="3.40.50.790">
    <property type="match status" value="1"/>
</dbReference>
<evidence type="ECO:0000313" key="8">
    <source>
        <dbReference type="EMBL" id="KAI7841654.1"/>
    </source>
</evidence>
<dbReference type="PANTHER" id="PTHR36427:SF4">
    <property type="entry name" value="RIBOSOMAL PROTEIN L1P_L10E FAMILY"/>
    <property type="match status" value="1"/>
</dbReference>
<accession>A0AAD5H2D4</accession>
<dbReference type="FunFam" id="3.40.50.790:FF:000001">
    <property type="entry name" value="50S ribosomal protein L1"/>
    <property type="match status" value="1"/>
</dbReference>
<dbReference type="GO" id="GO:0019843">
    <property type="term" value="F:rRNA binding"/>
    <property type="evidence" value="ECO:0007669"/>
    <property type="project" value="UniProtKB-KW"/>
</dbReference>
<evidence type="ECO:0000256" key="5">
    <source>
        <dbReference type="ARBA" id="ARBA00023274"/>
    </source>
</evidence>
<comment type="caution">
    <text evidence="8">The sequence shown here is derived from an EMBL/GenBank/DDBJ whole genome shotgun (WGS) entry which is preliminary data.</text>
</comment>
<dbReference type="Pfam" id="PF00687">
    <property type="entry name" value="Ribosomal_L1"/>
    <property type="match status" value="1"/>
</dbReference>
<dbReference type="GO" id="GO:0015934">
    <property type="term" value="C:large ribosomal subunit"/>
    <property type="evidence" value="ECO:0007669"/>
    <property type="project" value="InterPro"/>
</dbReference>
<dbReference type="Gene3D" id="3.30.190.20">
    <property type="match status" value="1"/>
</dbReference>
<reference evidence="8" key="1">
    <citation type="submission" date="2020-11" db="EMBL/GenBank/DDBJ databases">
        <title>Chlorella ohadii genome sequencing and assembly.</title>
        <authorList>
            <person name="Murik O."/>
            <person name="Treves H."/>
            <person name="Kedem I."/>
            <person name="Shotland Y."/>
            <person name="Kaplan A."/>
        </authorList>
    </citation>
    <scope>NUCLEOTIDE SEQUENCE</scope>
    <source>
        <strain evidence="8">1</strain>
    </source>
</reference>
<dbReference type="PANTHER" id="PTHR36427">
    <property type="entry name" value="54S RIBOSOMAL PROTEIN L1, MITOCHONDRIAL"/>
    <property type="match status" value="1"/>
</dbReference>
<dbReference type="InterPro" id="IPR028364">
    <property type="entry name" value="Ribosomal_uL1/biogenesis"/>
</dbReference>
<dbReference type="InterPro" id="IPR023673">
    <property type="entry name" value="Ribosomal_uL1_CS"/>
</dbReference>
<protein>
    <recommendedName>
        <fullName evidence="6">Ribosomal protein</fullName>
    </recommendedName>
</protein>
<gene>
    <name evidence="8" type="ORF">COHA_004674</name>
</gene>
<evidence type="ECO:0000256" key="7">
    <source>
        <dbReference type="SAM" id="MobiDB-lite"/>
    </source>
</evidence>